<dbReference type="EMBL" id="LQXD01000083">
    <property type="protein sequence ID" value="OIJ19124.1"/>
    <property type="molecule type" value="Genomic_DNA"/>
</dbReference>
<dbReference type="EMBL" id="LQXD01000156">
    <property type="protein sequence ID" value="OIJ09144.1"/>
    <property type="molecule type" value="Genomic_DNA"/>
</dbReference>
<evidence type="ECO:0000313" key="6">
    <source>
        <dbReference type="EMBL" id="QOY38297.1"/>
    </source>
</evidence>
<evidence type="ECO:0000313" key="1">
    <source>
        <dbReference type="EMBL" id="OIJ09144.1"/>
    </source>
</evidence>
<dbReference type="Proteomes" id="UP000180175">
    <property type="component" value="Chromosome"/>
</dbReference>
<reference evidence="5 7" key="3">
    <citation type="journal article" date="2019" name="Int. J. Syst. Evol. Microbiol.">
        <title>Anaerobacillus isosaccharinicus sp. nov., an alkaliphilic bacterium which degrades isosaccharinic acid.</title>
        <authorList>
            <person name="Bassil N.M."/>
            <person name="Lloyd J.R."/>
        </authorList>
    </citation>
    <scope>NUCLEOTIDE SEQUENCE [LARGE SCALE GENOMIC DNA]</scope>
    <source>
        <strain evidence="5 7">NB2006</strain>
    </source>
</reference>
<dbReference type="EMBL" id="LQXD01000107">
    <property type="protein sequence ID" value="OIJ15337.1"/>
    <property type="molecule type" value="Genomic_DNA"/>
</dbReference>
<dbReference type="AlphaFoldDB" id="A0A1S2LUJ8"/>
<reference evidence="2 7" key="1">
    <citation type="submission" date="2016-10" db="EMBL/GenBank/DDBJ databases">
        <title>Draft genome sequences of four alkaliphilic bacteria belonging to the Anaerobacillus genus.</title>
        <authorList>
            <person name="Bassil N.M."/>
            <person name="Lloyd J.R."/>
        </authorList>
    </citation>
    <scope>NUCLEOTIDE SEQUENCE [LARGE SCALE GENOMIC DNA]</scope>
    <source>
        <strain evidence="2 7">NB2006</strain>
    </source>
</reference>
<dbReference type="OrthoDB" id="2973127at2"/>
<organism evidence="2 7">
    <name type="scientific">Anaerobacillus isosaccharinicus</name>
    <dbReference type="NCBI Taxonomy" id="1532552"/>
    <lineage>
        <taxon>Bacteria</taxon>
        <taxon>Bacillati</taxon>
        <taxon>Bacillota</taxon>
        <taxon>Bacilli</taxon>
        <taxon>Bacillales</taxon>
        <taxon>Bacillaceae</taxon>
        <taxon>Anaerobacillus</taxon>
    </lineage>
</organism>
<reference evidence="5 7" key="2">
    <citation type="journal article" date="2017" name="Genome Announc.">
        <title>Draft Genome Sequences of Four Alkaliphilic Bacteria Belonging to the Anaerobacillus Genus.</title>
        <authorList>
            <person name="Bassil N.M."/>
            <person name="Lloyd J.R."/>
        </authorList>
    </citation>
    <scope>NUCLEOTIDE SEQUENCE [LARGE SCALE GENOMIC DNA]</scope>
    <source>
        <strain evidence="5 7">NB2006</strain>
    </source>
</reference>
<proteinExistence type="predicted"/>
<sequence>MKRGILVYDHMDQEWRIWIGQQAYLTMQGQTVEIRIHHRYFKAYLEKDFDWFVTLDNEVSFTLRIYEIYKIRINIQDTISVSTPF</sequence>
<protein>
    <recommendedName>
        <fullName evidence="8">DUF5348 domain-containing protein</fullName>
    </recommendedName>
</protein>
<accession>A0A1S2LUJ8</accession>
<evidence type="ECO:0000313" key="3">
    <source>
        <dbReference type="EMBL" id="OIJ19124.1"/>
    </source>
</evidence>
<evidence type="ECO:0008006" key="8">
    <source>
        <dbReference type="Google" id="ProtNLM"/>
    </source>
</evidence>
<dbReference type="EMBL" id="LQXD01000024">
    <property type="protein sequence ID" value="OIJ22826.1"/>
    <property type="molecule type" value="Genomic_DNA"/>
</dbReference>
<dbReference type="KEGG" id="aia:AWH56_012615"/>
<evidence type="ECO:0000313" key="2">
    <source>
        <dbReference type="EMBL" id="OIJ15337.1"/>
    </source>
</evidence>
<dbReference type="RefSeq" id="WP_071315954.1">
    <property type="nucleotide sequence ID" value="NZ_CP063356.2"/>
</dbReference>
<dbReference type="KEGG" id="aia:AWH56_005850"/>
<evidence type="ECO:0000313" key="5">
    <source>
        <dbReference type="EMBL" id="QOY37161.1"/>
    </source>
</evidence>
<name>A0A1S2LUJ8_9BACI</name>
<evidence type="ECO:0000313" key="4">
    <source>
        <dbReference type="EMBL" id="OIJ22826.1"/>
    </source>
</evidence>
<reference evidence="5" key="4">
    <citation type="submission" date="2020-10" db="EMBL/GenBank/DDBJ databases">
        <authorList>
            <person name="Bassil N.M."/>
            <person name="Lloyd J.R."/>
        </authorList>
    </citation>
    <scope>NUCLEOTIDE SEQUENCE</scope>
    <source>
        <strain evidence="5">NB2006</strain>
    </source>
</reference>
<gene>
    <name evidence="5" type="ORF">AWH56_005850</name>
    <name evidence="6" type="ORF">AWH56_012615</name>
    <name evidence="4" type="ORF">AWH56_04310</name>
    <name evidence="3" type="ORF">AWH56_10035</name>
    <name evidence="2" type="ORF">AWH56_11535</name>
    <name evidence="1" type="ORF">AWH56_17885</name>
</gene>
<dbReference type="EMBL" id="CP063356">
    <property type="protein sequence ID" value="QOY37161.1"/>
    <property type="molecule type" value="Genomic_DNA"/>
</dbReference>
<evidence type="ECO:0000313" key="7">
    <source>
        <dbReference type="Proteomes" id="UP000180175"/>
    </source>
</evidence>
<keyword evidence="7" id="KW-1185">Reference proteome</keyword>
<dbReference type="EMBL" id="CP063356">
    <property type="protein sequence ID" value="QOY38297.1"/>
    <property type="molecule type" value="Genomic_DNA"/>
</dbReference>